<dbReference type="Pfam" id="PF01095">
    <property type="entry name" value="Pectinesterase"/>
    <property type="match status" value="1"/>
</dbReference>
<protein>
    <recommendedName>
        <fullName evidence="6">Pectinesterase catalytic domain-containing protein</fullName>
    </recommendedName>
</protein>
<gene>
    <name evidence="7" type="ORF">H9757_02315</name>
</gene>
<evidence type="ECO:0000256" key="2">
    <source>
        <dbReference type="ARBA" id="ARBA00022801"/>
    </source>
</evidence>
<evidence type="ECO:0000313" key="8">
    <source>
        <dbReference type="Proteomes" id="UP000823894"/>
    </source>
</evidence>
<organism evidence="7 8">
    <name type="scientific">Candidatus Mediterraneibacter faecigallinarum</name>
    <dbReference type="NCBI Taxonomy" id="2838669"/>
    <lineage>
        <taxon>Bacteria</taxon>
        <taxon>Bacillati</taxon>
        <taxon>Bacillota</taxon>
        <taxon>Clostridia</taxon>
        <taxon>Lachnospirales</taxon>
        <taxon>Lachnospiraceae</taxon>
        <taxon>Mediterraneibacter</taxon>
    </lineage>
</organism>
<dbReference type="GO" id="GO:0009279">
    <property type="term" value="C:cell outer membrane"/>
    <property type="evidence" value="ECO:0007669"/>
    <property type="project" value="TreeGrafter"/>
</dbReference>
<feature type="region of interest" description="Disordered" evidence="5">
    <location>
        <begin position="723"/>
        <end position="771"/>
    </location>
</feature>
<feature type="domain" description="Pectinesterase catalytic" evidence="6">
    <location>
        <begin position="357"/>
        <end position="597"/>
    </location>
</feature>
<dbReference type="GO" id="GO:0030599">
    <property type="term" value="F:pectinesterase activity"/>
    <property type="evidence" value="ECO:0007669"/>
    <property type="project" value="InterPro"/>
</dbReference>
<dbReference type="InterPro" id="IPR012334">
    <property type="entry name" value="Pectin_lyas_fold"/>
</dbReference>
<feature type="non-terminal residue" evidence="7">
    <location>
        <position position="1"/>
    </location>
</feature>
<comment type="similarity">
    <text evidence="1">Belongs to the pectinesterase family.</text>
</comment>
<keyword evidence="3" id="KW-0063">Aspartyl esterase</keyword>
<evidence type="ECO:0000256" key="3">
    <source>
        <dbReference type="ARBA" id="ARBA00023085"/>
    </source>
</evidence>
<comment type="caution">
    <text evidence="7">The sequence shown here is derived from an EMBL/GenBank/DDBJ whole genome shotgun (WGS) entry which is preliminary data.</text>
</comment>
<dbReference type="Proteomes" id="UP000823894">
    <property type="component" value="Unassembled WGS sequence"/>
</dbReference>
<dbReference type="EMBL" id="DWWK01000028">
    <property type="protein sequence ID" value="HJC37891.1"/>
    <property type="molecule type" value="Genomic_DNA"/>
</dbReference>
<feature type="compositionally biased region" description="Gly residues" evidence="5">
    <location>
        <begin position="749"/>
        <end position="764"/>
    </location>
</feature>
<accession>A0A9D2SXM5</accession>
<dbReference type="InterPro" id="IPR033131">
    <property type="entry name" value="Pectinesterase_Asp_AS"/>
</dbReference>
<name>A0A9D2SXM5_9FIRM</name>
<evidence type="ECO:0000259" key="6">
    <source>
        <dbReference type="Pfam" id="PF01095"/>
    </source>
</evidence>
<feature type="compositionally biased region" description="Low complexity" evidence="5">
    <location>
        <begin position="739"/>
        <end position="748"/>
    </location>
</feature>
<dbReference type="SUPFAM" id="SSF51126">
    <property type="entry name" value="Pectin lyase-like"/>
    <property type="match status" value="1"/>
</dbReference>
<evidence type="ECO:0000256" key="1">
    <source>
        <dbReference type="ARBA" id="ARBA00008891"/>
    </source>
</evidence>
<feature type="active site" evidence="4">
    <location>
        <position position="530"/>
    </location>
</feature>
<dbReference type="InterPro" id="IPR000070">
    <property type="entry name" value="Pectinesterase_cat"/>
</dbReference>
<evidence type="ECO:0000256" key="5">
    <source>
        <dbReference type="SAM" id="MobiDB-lite"/>
    </source>
</evidence>
<proteinExistence type="inferred from homology"/>
<dbReference type="PANTHER" id="PTHR31321:SF57">
    <property type="entry name" value="PECTINESTERASE 53-RELATED"/>
    <property type="match status" value="1"/>
</dbReference>
<dbReference type="GO" id="GO:0042545">
    <property type="term" value="P:cell wall modification"/>
    <property type="evidence" value="ECO:0007669"/>
    <property type="project" value="InterPro"/>
</dbReference>
<sequence length="802" mass="85785">TLSITLSGGSSEVEVDGVRYASTDKSISIPLASAEEDGYCTINFMAQAYITAIAISYDEPAEEYPGVPESPAAEDMTWTFETADGLNDESGNAAAGSKLEGNRGTFDGMKIDATSGKFNIQPEQTRVVINAGTVLYIPAAYDAEGASLLIAGTQDGSTPSQIKVDGVSYTTNEEIALDMTDDSAYPRFLKVEFDTIAYVNSIALNYVSDSDFDAPTVEAKDKVWDFTASSPIERPTVQGGMGEYDGIQIDAVTGKFAPRSAEQENDTQVTAGTVLYIPVAPDEKGSAITVSGNNYNNLTVTLNGTEIEVGKEAALPEVTENTYVTLAFDSADGTGSCYLTGITVDYLSDSVVNENIVTVGAGGAYDYTTIQAALDNNESSASKPLVLLIAPGTYTEHVTVDKPWVSFQPMYRDGGEIVIEESYYSSNTFDADGNFIPQDEYDVGTDKSGTVLLTSNATGFSASGITFKNSYNIDDHTAKDEQTPAVAFGSAADKVYLKDCRFIGRQDTLYLHGAGSRVQVEDCYIEGTVDFIFGDADAYFTNCDLYMAYFTGKDNGYFTAANTKKGNVGFVFSQCNLEADPAYGEDGDVSLGRPWQTEIYTETGRNADGSSYLISYDPERKNPTYENTSSAVTFIECTMDSSIQDERWNVWTRKDKDGNTVDVTYHDDVRFAEYNSKDETGAYLDPSDHTDIVLGTMATTEDAEGLLDSLLAQMGFGDGVGEWTPGFTDFSGEKPAVPDPGTDDNNNNGGAGSNGPDGSGGTTGGKNAAAKTGDTWNTAVWASAVLLPAGALLSLMRKKTRR</sequence>
<keyword evidence="2" id="KW-0378">Hydrolase</keyword>
<dbReference type="InterPro" id="IPR011050">
    <property type="entry name" value="Pectin_lyase_fold/virulence"/>
</dbReference>
<reference evidence="7" key="1">
    <citation type="journal article" date="2021" name="PeerJ">
        <title>Extensive microbial diversity within the chicken gut microbiome revealed by metagenomics and culture.</title>
        <authorList>
            <person name="Gilroy R."/>
            <person name="Ravi A."/>
            <person name="Getino M."/>
            <person name="Pursley I."/>
            <person name="Horton D.L."/>
            <person name="Alikhan N.F."/>
            <person name="Baker D."/>
            <person name="Gharbi K."/>
            <person name="Hall N."/>
            <person name="Watson M."/>
            <person name="Adriaenssens E.M."/>
            <person name="Foster-Nyarko E."/>
            <person name="Jarju S."/>
            <person name="Secka A."/>
            <person name="Antonio M."/>
            <person name="Oren A."/>
            <person name="Chaudhuri R.R."/>
            <person name="La Ragione R."/>
            <person name="Hildebrand F."/>
            <person name="Pallen M.J."/>
        </authorList>
    </citation>
    <scope>NUCLEOTIDE SEQUENCE</scope>
    <source>
        <strain evidence="7">ChiGjej1B1-1692</strain>
    </source>
</reference>
<dbReference type="PANTHER" id="PTHR31321">
    <property type="entry name" value="ACYL-COA THIOESTER HYDROLASE YBHC-RELATED"/>
    <property type="match status" value="1"/>
</dbReference>
<reference evidence="7" key="2">
    <citation type="submission" date="2021-04" db="EMBL/GenBank/DDBJ databases">
        <authorList>
            <person name="Gilroy R."/>
        </authorList>
    </citation>
    <scope>NUCLEOTIDE SEQUENCE</scope>
    <source>
        <strain evidence="7">ChiGjej1B1-1692</strain>
    </source>
</reference>
<evidence type="ECO:0000313" key="7">
    <source>
        <dbReference type="EMBL" id="HJC37891.1"/>
    </source>
</evidence>
<dbReference type="AlphaFoldDB" id="A0A9D2SXM5"/>
<dbReference type="PROSITE" id="PS00503">
    <property type="entry name" value="PECTINESTERASE_2"/>
    <property type="match status" value="1"/>
</dbReference>
<evidence type="ECO:0000256" key="4">
    <source>
        <dbReference type="PROSITE-ProRule" id="PRU10040"/>
    </source>
</evidence>
<dbReference type="Gene3D" id="2.160.20.10">
    <property type="entry name" value="Single-stranded right-handed beta-helix, Pectin lyase-like"/>
    <property type="match status" value="1"/>
</dbReference>